<proteinExistence type="evidence at transcript level"/>
<dbReference type="EMBL" id="AB080947">
    <property type="protein sequence ID" value="BAC65226.1"/>
    <property type="molecule type" value="mRNA"/>
</dbReference>
<keyword evidence="4" id="KW-0325">Glycoprotein</keyword>
<dbReference type="Gene3D" id="2.10.50.10">
    <property type="entry name" value="Tumor Necrosis Factor Receptor, subunit A, domain 2"/>
    <property type="match status" value="3"/>
</dbReference>
<feature type="domain" description="TNFR-Cys" evidence="9">
    <location>
        <begin position="152"/>
        <end position="191"/>
    </location>
</feature>
<feature type="repeat" description="TNFR-Cys" evidence="5">
    <location>
        <begin position="26"/>
        <end position="62"/>
    </location>
</feature>
<evidence type="ECO:0000256" key="8">
    <source>
        <dbReference type="SAM" id="SignalP"/>
    </source>
</evidence>
<reference evidence="10" key="1">
    <citation type="journal article" date="2003" name="Dev. Comp. Immunol.">
        <title>Cloning and characterization of cDNAs for two distinct tumor necrosis factor receptor superfamily genes from Japanese flounder Paralichthys olivaceus.</title>
        <authorList>
            <person name="Park C.I."/>
            <person name="Kurobe T."/>
            <person name="Hirono I."/>
            <person name="Aoki T."/>
        </authorList>
    </citation>
    <scope>NUCLEOTIDE SEQUENCE</scope>
</reference>
<accession>Q800K7</accession>
<dbReference type="GO" id="GO:0097191">
    <property type="term" value="P:extrinsic apoptotic signaling pathway"/>
    <property type="evidence" value="ECO:0007669"/>
    <property type="project" value="TreeGrafter"/>
</dbReference>
<dbReference type="PROSITE" id="PS00652">
    <property type="entry name" value="TNFR_NGFR_1"/>
    <property type="match status" value="1"/>
</dbReference>
<comment type="caution">
    <text evidence="5">Lacks conserved residue(s) required for the propagation of feature annotation.</text>
</comment>
<evidence type="ECO:0000256" key="2">
    <source>
        <dbReference type="ARBA" id="ARBA00022737"/>
    </source>
</evidence>
<evidence type="ECO:0000313" key="10">
    <source>
        <dbReference type="EMBL" id="BAC65226.1"/>
    </source>
</evidence>
<dbReference type="GO" id="GO:0031643">
    <property type="term" value="P:positive regulation of myelination"/>
    <property type="evidence" value="ECO:0007669"/>
    <property type="project" value="TreeGrafter"/>
</dbReference>
<name>Q800K7_PAROL</name>
<evidence type="ECO:0000259" key="9">
    <source>
        <dbReference type="PROSITE" id="PS50050"/>
    </source>
</evidence>
<keyword evidence="7" id="KW-0472">Membrane</keyword>
<feature type="disulfide bond" evidence="5">
    <location>
        <begin position="44"/>
        <end position="62"/>
    </location>
</feature>
<gene>
    <name evidence="10" type="primary">TNFR-2</name>
</gene>
<evidence type="ECO:0000256" key="5">
    <source>
        <dbReference type="PROSITE-ProRule" id="PRU00206"/>
    </source>
</evidence>
<keyword evidence="2" id="KW-0677">Repeat</keyword>
<dbReference type="GO" id="GO:0150079">
    <property type="term" value="P:negative regulation of neuroinflammatory response"/>
    <property type="evidence" value="ECO:0007669"/>
    <property type="project" value="TreeGrafter"/>
</dbReference>
<keyword evidence="7" id="KW-0812">Transmembrane</keyword>
<feature type="disulfide bond" evidence="5">
    <location>
        <begin position="65"/>
        <end position="80"/>
    </location>
</feature>
<dbReference type="InterPro" id="IPR001368">
    <property type="entry name" value="TNFR/NGFR_Cys_rich_reg"/>
</dbReference>
<feature type="compositionally biased region" description="Low complexity" evidence="6">
    <location>
        <begin position="396"/>
        <end position="409"/>
    </location>
</feature>
<protein>
    <submittedName>
        <fullName evidence="10">Tumor necrosis factor receptor-2</fullName>
    </submittedName>
</protein>
<evidence type="ECO:0000256" key="1">
    <source>
        <dbReference type="ARBA" id="ARBA00022729"/>
    </source>
</evidence>
<dbReference type="GO" id="GO:0005031">
    <property type="term" value="F:tumor necrosis factor receptor activity"/>
    <property type="evidence" value="ECO:0007669"/>
    <property type="project" value="TreeGrafter"/>
</dbReference>
<evidence type="ECO:0000256" key="4">
    <source>
        <dbReference type="ARBA" id="ARBA00023180"/>
    </source>
</evidence>
<dbReference type="GO" id="GO:0051044">
    <property type="term" value="P:positive regulation of membrane protein ectodomain proteolysis"/>
    <property type="evidence" value="ECO:0007669"/>
    <property type="project" value="TreeGrafter"/>
</dbReference>
<dbReference type="SUPFAM" id="SSF57586">
    <property type="entry name" value="TNF receptor-like"/>
    <property type="match status" value="2"/>
</dbReference>
<feature type="domain" description="TNFR-Cys" evidence="9">
    <location>
        <begin position="64"/>
        <end position="106"/>
    </location>
</feature>
<feature type="domain" description="TNFR-Cys" evidence="9">
    <location>
        <begin position="26"/>
        <end position="62"/>
    </location>
</feature>
<keyword evidence="3 5" id="KW-1015">Disulfide bond</keyword>
<feature type="repeat" description="TNFR-Cys" evidence="5">
    <location>
        <begin position="152"/>
        <end position="191"/>
    </location>
</feature>
<evidence type="ECO:0000256" key="6">
    <source>
        <dbReference type="SAM" id="MobiDB-lite"/>
    </source>
</evidence>
<sequence length="483" mass="52228">MKEIRALLLLLCVRTTTAYRLDSDGKCHNSTTEYREQDLCCKKCPPGQRLIQKCSDATESVCKQCDSGQYMEKWNYAQKCLSCNKCKSNKGLQYAQRCSSTTRTGCVCKPGMYCIMDFDNPYCAECRNYSQCRAGYGVSLPGKANSDVKCELCPDGMFSNTSSNTETCRPHTDCHGKAVVRKGNTTSDTVCEEGVAPSSLFQDTTKGPHPGILFSTPRTIRSTVSATPDATLSVSASVSDEVFTHTIKSPPPYKPPGGSLAAIIAGVMGFILLFIAVILVFLCKAVRSKDVPTFQPKVDANGNCESDDKQITQSHLEETQLISFTVTSPEQQSLLDKAGACNDYSQSSINTETLIRTDSGGSHESISPLQSTVALNNSYPARSEPKILISNTEPASSQPTFPSESSSQPTSPPIISPLTTSPHFNVNITVHIGNGSCGTPSVMPTHLTESDSYLPFGEEEESFSIPQQEDGKQPPRSVQDSAS</sequence>
<dbReference type="GO" id="GO:0008630">
    <property type="term" value="P:intrinsic apoptotic signaling pathway in response to DNA damage"/>
    <property type="evidence" value="ECO:0007669"/>
    <property type="project" value="TreeGrafter"/>
</dbReference>
<evidence type="ECO:0000256" key="3">
    <source>
        <dbReference type="ARBA" id="ARBA00023157"/>
    </source>
</evidence>
<feature type="region of interest" description="Disordered" evidence="6">
    <location>
        <begin position="392"/>
        <end position="420"/>
    </location>
</feature>
<dbReference type="PANTHER" id="PTHR47386:SF1">
    <property type="entry name" value="TUMOR NECROSIS FACTOR RECEPTOR SUPERFAMILY MEMBER 1B"/>
    <property type="match status" value="1"/>
</dbReference>
<feature type="region of interest" description="Disordered" evidence="6">
    <location>
        <begin position="441"/>
        <end position="483"/>
    </location>
</feature>
<evidence type="ECO:0000256" key="7">
    <source>
        <dbReference type="SAM" id="Phobius"/>
    </source>
</evidence>
<keyword evidence="10" id="KW-0675">Receptor</keyword>
<dbReference type="GO" id="GO:0002724">
    <property type="term" value="P:regulation of T cell cytokine production"/>
    <property type="evidence" value="ECO:0007669"/>
    <property type="project" value="TreeGrafter"/>
</dbReference>
<keyword evidence="1 8" id="KW-0732">Signal</keyword>
<dbReference type="PANTHER" id="PTHR47386">
    <property type="entry name" value="TUMOR NECROSIS FACTOR RECEPTOR SUPERFAMILY MEMBER 1B"/>
    <property type="match status" value="1"/>
</dbReference>
<dbReference type="CDD" id="cd15835">
    <property type="entry name" value="TNFRSF1B_teleost"/>
    <property type="match status" value="1"/>
</dbReference>
<dbReference type="GO" id="GO:0042129">
    <property type="term" value="P:regulation of T cell proliferation"/>
    <property type="evidence" value="ECO:0007669"/>
    <property type="project" value="TreeGrafter"/>
</dbReference>
<feature type="repeat" description="TNFR-Cys" evidence="5">
    <location>
        <begin position="64"/>
        <end position="106"/>
    </location>
</feature>
<dbReference type="GO" id="GO:0043120">
    <property type="term" value="F:tumor necrosis factor binding"/>
    <property type="evidence" value="ECO:0007669"/>
    <property type="project" value="TreeGrafter"/>
</dbReference>
<feature type="chain" id="PRO_5004298803" evidence="8">
    <location>
        <begin position="19"/>
        <end position="483"/>
    </location>
</feature>
<dbReference type="GO" id="GO:0048714">
    <property type="term" value="P:positive regulation of oligodendrocyte differentiation"/>
    <property type="evidence" value="ECO:0007669"/>
    <property type="project" value="TreeGrafter"/>
</dbReference>
<dbReference type="InterPro" id="IPR051670">
    <property type="entry name" value="TNF_chemokine_rcpt-like"/>
</dbReference>
<dbReference type="Pfam" id="PF00020">
    <property type="entry name" value="TNFR_c6"/>
    <property type="match status" value="2"/>
</dbReference>
<feature type="disulfide bond" evidence="5">
    <location>
        <begin position="41"/>
        <end position="54"/>
    </location>
</feature>
<keyword evidence="7" id="KW-1133">Transmembrane helix</keyword>
<feature type="signal peptide" evidence="8">
    <location>
        <begin position="1"/>
        <end position="18"/>
    </location>
</feature>
<dbReference type="SMART" id="SM00208">
    <property type="entry name" value="TNFR"/>
    <property type="match status" value="4"/>
</dbReference>
<dbReference type="AlphaFoldDB" id="Q800K7"/>
<feature type="transmembrane region" description="Helical" evidence="7">
    <location>
        <begin position="260"/>
        <end position="282"/>
    </location>
</feature>
<feature type="disulfide bond" evidence="5">
    <location>
        <begin position="153"/>
        <end position="168"/>
    </location>
</feature>
<organism evidence="10">
    <name type="scientific">Paralichthys olivaceus</name>
    <name type="common">Bastard halibut</name>
    <name type="synonym">Hippoglossus olivaceus</name>
    <dbReference type="NCBI Taxonomy" id="8255"/>
    <lineage>
        <taxon>Eukaryota</taxon>
        <taxon>Metazoa</taxon>
        <taxon>Chordata</taxon>
        <taxon>Craniata</taxon>
        <taxon>Vertebrata</taxon>
        <taxon>Euteleostomi</taxon>
        <taxon>Actinopterygii</taxon>
        <taxon>Neopterygii</taxon>
        <taxon>Teleostei</taxon>
        <taxon>Neoteleostei</taxon>
        <taxon>Acanthomorphata</taxon>
        <taxon>Carangaria</taxon>
        <taxon>Pleuronectiformes</taxon>
        <taxon>Pleuronectoidei</taxon>
        <taxon>Paralichthyidae</taxon>
        <taxon>Paralichthys</taxon>
    </lineage>
</organism>
<dbReference type="PROSITE" id="PS50050">
    <property type="entry name" value="TNFR_NGFR_2"/>
    <property type="match status" value="3"/>
</dbReference>